<name>A0A0J0XFL5_9TREE</name>
<dbReference type="Proteomes" id="UP000053611">
    <property type="component" value="Unassembled WGS sequence"/>
</dbReference>
<reference evidence="1 2" key="1">
    <citation type="submission" date="2015-03" db="EMBL/GenBank/DDBJ databases">
        <title>Genomics and transcriptomics of the oil-accumulating basidiomycete yeast T. oleaginosus allow insights into substrate utilization and the diverse evolutionary trajectories of mating systems in fungi.</title>
        <authorList>
            <consortium name="DOE Joint Genome Institute"/>
            <person name="Kourist R."/>
            <person name="Kracht O."/>
            <person name="Bracharz F."/>
            <person name="Lipzen A."/>
            <person name="Nolan M."/>
            <person name="Ohm R."/>
            <person name="Grigoriev I."/>
            <person name="Sun S."/>
            <person name="Heitman J."/>
            <person name="Bruck T."/>
            <person name="Nowrousian M."/>
        </authorList>
    </citation>
    <scope>NUCLEOTIDE SEQUENCE [LARGE SCALE GENOMIC DNA]</scope>
    <source>
        <strain evidence="1 2">IBC0246</strain>
    </source>
</reference>
<organism evidence="1 2">
    <name type="scientific">Cutaneotrichosporon oleaginosum</name>
    <dbReference type="NCBI Taxonomy" id="879819"/>
    <lineage>
        <taxon>Eukaryota</taxon>
        <taxon>Fungi</taxon>
        <taxon>Dikarya</taxon>
        <taxon>Basidiomycota</taxon>
        <taxon>Agaricomycotina</taxon>
        <taxon>Tremellomycetes</taxon>
        <taxon>Trichosporonales</taxon>
        <taxon>Trichosporonaceae</taxon>
        <taxon>Cutaneotrichosporon</taxon>
    </lineage>
</organism>
<protein>
    <submittedName>
        <fullName evidence="1">Uncharacterized protein</fullName>
    </submittedName>
</protein>
<gene>
    <name evidence="1" type="ORF">CC85DRAFT_175463</name>
</gene>
<evidence type="ECO:0000313" key="1">
    <source>
        <dbReference type="EMBL" id="KLT39885.1"/>
    </source>
</evidence>
<dbReference type="GeneID" id="28980340"/>
<keyword evidence="2" id="KW-1185">Reference proteome</keyword>
<evidence type="ECO:0000313" key="2">
    <source>
        <dbReference type="Proteomes" id="UP000053611"/>
    </source>
</evidence>
<dbReference type="RefSeq" id="XP_018276376.1">
    <property type="nucleotide sequence ID" value="XM_018419737.1"/>
</dbReference>
<dbReference type="EMBL" id="KQ087246">
    <property type="protein sequence ID" value="KLT39885.1"/>
    <property type="molecule type" value="Genomic_DNA"/>
</dbReference>
<dbReference type="AlphaFoldDB" id="A0A0J0XFL5"/>
<proteinExistence type="predicted"/>
<sequence>MSQNDDLIALCSSACRAAARTASADVQIWRNAETPRAPTRTELWTNWDMRPWRQRFVERRRQRGVSMSHSRLPPITLCDHTTILAFCCKSSSHLAIRPLTAQLLISLMSPPAICTAACAAAFCRSLDPVCVAPALQ</sequence>
<accession>A0A0J0XFL5</accession>